<accession>A0AAU9FNR6</accession>
<gene>
    <name evidence="2" type="ORF">DMAD_05993</name>
</gene>
<keyword evidence="1" id="KW-1133">Transmembrane helix</keyword>
<dbReference type="AlphaFoldDB" id="A0AAU9FNR6"/>
<name>A0AAU9FNR6_DROMD</name>
<keyword evidence="1" id="KW-0472">Membrane</keyword>
<proteinExistence type="predicted"/>
<evidence type="ECO:0000313" key="3">
    <source>
        <dbReference type="Proteomes" id="UP001500889"/>
    </source>
</evidence>
<keyword evidence="3" id="KW-1185">Reference proteome</keyword>
<feature type="transmembrane region" description="Helical" evidence="1">
    <location>
        <begin position="93"/>
        <end position="115"/>
    </location>
</feature>
<feature type="transmembrane region" description="Helical" evidence="1">
    <location>
        <begin position="52"/>
        <end position="73"/>
    </location>
</feature>
<dbReference type="Proteomes" id="UP001500889">
    <property type="component" value="Chromosome J"/>
</dbReference>
<reference evidence="2 3" key="1">
    <citation type="submission" date="2024-02" db="EMBL/GenBank/DDBJ databases">
        <title>A chromosome-level genome assembly of Drosophila madeirensis, a fruit fly species endemic to Madeira island.</title>
        <authorList>
            <person name="Tomihara K."/>
            <person name="Llopart A."/>
            <person name="Yamamoto D."/>
        </authorList>
    </citation>
    <scope>NUCLEOTIDE SEQUENCE [LARGE SCALE GENOMIC DNA]</scope>
    <source>
        <strain evidence="2 3">RF1</strain>
    </source>
</reference>
<protein>
    <submittedName>
        <fullName evidence="2">Uncharacterized protein</fullName>
    </submittedName>
</protein>
<evidence type="ECO:0000313" key="2">
    <source>
        <dbReference type="EMBL" id="BFF97616.1"/>
    </source>
</evidence>
<evidence type="ECO:0000256" key="1">
    <source>
        <dbReference type="SAM" id="Phobius"/>
    </source>
</evidence>
<dbReference type="EMBL" id="AP029265">
    <property type="protein sequence ID" value="BFF97616.1"/>
    <property type="molecule type" value="Genomic_DNA"/>
</dbReference>
<keyword evidence="1" id="KW-0812">Transmembrane</keyword>
<organism evidence="2 3">
    <name type="scientific">Drosophila madeirensis</name>
    <name type="common">Fruit fly</name>
    <dbReference type="NCBI Taxonomy" id="30013"/>
    <lineage>
        <taxon>Eukaryota</taxon>
        <taxon>Metazoa</taxon>
        <taxon>Ecdysozoa</taxon>
        <taxon>Arthropoda</taxon>
        <taxon>Hexapoda</taxon>
        <taxon>Insecta</taxon>
        <taxon>Pterygota</taxon>
        <taxon>Neoptera</taxon>
        <taxon>Endopterygota</taxon>
        <taxon>Diptera</taxon>
        <taxon>Brachycera</taxon>
        <taxon>Muscomorpha</taxon>
        <taxon>Ephydroidea</taxon>
        <taxon>Drosophilidae</taxon>
        <taxon>Drosophila</taxon>
        <taxon>Sophophora</taxon>
    </lineage>
</organism>
<feature type="transmembrane region" description="Helical" evidence="1">
    <location>
        <begin position="17"/>
        <end position="40"/>
    </location>
</feature>
<sequence>MCESCQNYSDKKCVTFFSIWNIVWGAIFTLACIGSVLEIHLGKQKEDLFTEIWTYCGVAIAPFYVLSGILIYFGDKRDGPGLFKLGLIISNPFPVVAFGTIFIPIVHVIALVRLCKYYRERWN</sequence>